<dbReference type="PANTHER" id="PTHR30383:SF5">
    <property type="entry name" value="SGNH HYDROLASE-TYPE ESTERASE DOMAIN-CONTAINING PROTEIN"/>
    <property type="match status" value="1"/>
</dbReference>
<reference evidence="4" key="1">
    <citation type="journal article" date="2017" name="PLoS ONE">
        <title>The Agassiz's desert tortoise genome provides a resource for the conservation of a threatened species.</title>
        <authorList>
            <person name="Tollis M."/>
            <person name="DeNardo D.F."/>
            <person name="Cornelius J.A."/>
            <person name="Dolby G.A."/>
            <person name="Edwards T."/>
            <person name="Henen B.T."/>
            <person name="Karl A.E."/>
            <person name="Murphy R.W."/>
            <person name="Kusumi K."/>
        </authorList>
    </citation>
    <scope>NUCLEOTIDE SEQUENCE [LARGE SCALE GENOMIC DNA]</scope>
</reference>
<keyword evidence="4" id="KW-1185">Reference proteome</keyword>
<evidence type="ECO:0000313" key="3">
    <source>
        <dbReference type="Ensembl" id="ENSGAGP00000026474.1"/>
    </source>
</evidence>
<dbReference type="STRING" id="38772.ENSGAGP00000026474"/>
<feature type="region of interest" description="Disordered" evidence="1">
    <location>
        <begin position="167"/>
        <end position="195"/>
    </location>
</feature>
<dbReference type="AlphaFoldDB" id="A0A452IG77"/>
<dbReference type="Pfam" id="PF13472">
    <property type="entry name" value="Lipase_GDSL_2"/>
    <property type="match status" value="1"/>
</dbReference>
<dbReference type="InterPro" id="IPR051532">
    <property type="entry name" value="Ester_Hydrolysis_Enzymes"/>
</dbReference>
<reference evidence="3" key="3">
    <citation type="submission" date="2025-09" db="UniProtKB">
        <authorList>
            <consortium name="Ensembl"/>
        </authorList>
    </citation>
    <scope>IDENTIFICATION</scope>
</reference>
<name>A0A452IG77_9SAUR</name>
<feature type="region of interest" description="Disordered" evidence="1">
    <location>
        <begin position="106"/>
        <end position="141"/>
    </location>
</feature>
<dbReference type="InterPro" id="IPR013830">
    <property type="entry name" value="SGNH_hydro"/>
</dbReference>
<sequence>MVRRTRNTCASTASVSSTCACSQTEHQSMDAFTQILVWACKDCNLQFPLTDIQAGGGIQCERCLLVESLRQQVGELQEEVARLRNIYVHEQFLDSIHVETADGAVPVDRTTDTPVEEEMPQGVSDTPVEEEAQGGHSQLVTSSSRQCSTAAANPPVVVKDNHYALLDTGEKKSPPTVKGVKPRTPKAGRSAATTDKKRRVVVVGDSLLRGTETPICRPDRSSREVCCLPGARIRDVTEALSRIIRPSDYYPMLLIHVGTNDTARCDAEQIKSDYRALGVRVKEFGAQVVFSSILPVEGRGPGRNRCIVEVNAWLRRWCRQEGFGFLDHGMLFEEGLLGTDGVHLSKRGKALFAHRLANLVRRALN</sequence>
<organism evidence="3 4">
    <name type="scientific">Gopherus agassizii</name>
    <name type="common">Agassiz's desert tortoise</name>
    <dbReference type="NCBI Taxonomy" id="38772"/>
    <lineage>
        <taxon>Eukaryota</taxon>
        <taxon>Metazoa</taxon>
        <taxon>Chordata</taxon>
        <taxon>Craniata</taxon>
        <taxon>Vertebrata</taxon>
        <taxon>Euteleostomi</taxon>
        <taxon>Archelosauria</taxon>
        <taxon>Testudinata</taxon>
        <taxon>Testudines</taxon>
        <taxon>Cryptodira</taxon>
        <taxon>Durocryptodira</taxon>
        <taxon>Testudinoidea</taxon>
        <taxon>Testudinidae</taxon>
        <taxon>Gopherus</taxon>
    </lineage>
</organism>
<dbReference type="Proteomes" id="UP000291020">
    <property type="component" value="Unassembled WGS sequence"/>
</dbReference>
<dbReference type="GO" id="GO:0004622">
    <property type="term" value="F:phosphatidylcholine lysophospholipase activity"/>
    <property type="evidence" value="ECO:0007669"/>
    <property type="project" value="TreeGrafter"/>
</dbReference>
<proteinExistence type="predicted"/>
<protein>
    <recommendedName>
        <fullName evidence="2">SGNH hydrolase-type esterase domain-containing protein</fullName>
    </recommendedName>
</protein>
<dbReference type="Gene3D" id="3.40.50.12700">
    <property type="match status" value="1"/>
</dbReference>
<reference evidence="3" key="2">
    <citation type="submission" date="2025-08" db="UniProtKB">
        <authorList>
            <consortium name="Ensembl"/>
        </authorList>
    </citation>
    <scope>IDENTIFICATION</scope>
</reference>
<dbReference type="PROSITE" id="PS51257">
    <property type="entry name" value="PROKAR_LIPOPROTEIN"/>
    <property type="match status" value="1"/>
</dbReference>
<feature type="domain" description="SGNH hydrolase-type esterase" evidence="2">
    <location>
        <begin position="229"/>
        <end position="350"/>
    </location>
</feature>
<evidence type="ECO:0000313" key="4">
    <source>
        <dbReference type="Proteomes" id="UP000291020"/>
    </source>
</evidence>
<evidence type="ECO:0000259" key="2">
    <source>
        <dbReference type="Pfam" id="PF13472"/>
    </source>
</evidence>
<accession>A0A452IG77</accession>
<dbReference type="Gene3D" id="3.40.50.12690">
    <property type="match status" value="1"/>
</dbReference>
<dbReference type="Ensembl" id="ENSGAGT00000030091.1">
    <property type="protein sequence ID" value="ENSGAGP00000026474.1"/>
    <property type="gene ID" value="ENSGAGG00000019293.1"/>
</dbReference>
<dbReference type="PANTHER" id="PTHR30383">
    <property type="entry name" value="THIOESTERASE 1/PROTEASE 1/LYSOPHOSPHOLIPASE L1"/>
    <property type="match status" value="1"/>
</dbReference>
<dbReference type="SUPFAM" id="SSF52266">
    <property type="entry name" value="SGNH hydrolase"/>
    <property type="match status" value="1"/>
</dbReference>
<evidence type="ECO:0000256" key="1">
    <source>
        <dbReference type="SAM" id="MobiDB-lite"/>
    </source>
</evidence>